<comment type="caution">
    <text evidence="1">The sequence shown here is derived from an EMBL/GenBank/DDBJ whole genome shotgun (WGS) entry which is preliminary data.</text>
</comment>
<accession>A0ACB6Z6J5</accession>
<dbReference type="EMBL" id="MU118099">
    <property type="protein sequence ID" value="KAF9645223.1"/>
    <property type="molecule type" value="Genomic_DNA"/>
</dbReference>
<name>A0ACB6Z6J5_THEGA</name>
<proteinExistence type="predicted"/>
<reference evidence="1" key="1">
    <citation type="submission" date="2019-10" db="EMBL/GenBank/DDBJ databases">
        <authorList>
            <consortium name="DOE Joint Genome Institute"/>
            <person name="Kuo A."/>
            <person name="Miyauchi S."/>
            <person name="Kiss E."/>
            <person name="Drula E."/>
            <person name="Kohler A."/>
            <person name="Sanchez-Garcia M."/>
            <person name="Andreopoulos B."/>
            <person name="Barry K.W."/>
            <person name="Bonito G."/>
            <person name="Buee M."/>
            <person name="Carver A."/>
            <person name="Chen C."/>
            <person name="Cichocki N."/>
            <person name="Clum A."/>
            <person name="Culley D."/>
            <person name="Crous P.W."/>
            <person name="Fauchery L."/>
            <person name="Girlanda M."/>
            <person name="Hayes R."/>
            <person name="Keri Z."/>
            <person name="Labutti K."/>
            <person name="Lipzen A."/>
            <person name="Lombard V."/>
            <person name="Magnuson J."/>
            <person name="Maillard F."/>
            <person name="Morin E."/>
            <person name="Murat C."/>
            <person name="Nolan M."/>
            <person name="Ohm R."/>
            <person name="Pangilinan J."/>
            <person name="Pereira M."/>
            <person name="Perotto S."/>
            <person name="Peter M."/>
            <person name="Riley R."/>
            <person name="Sitrit Y."/>
            <person name="Stielow B."/>
            <person name="Szollosi G."/>
            <person name="Zifcakova L."/>
            <person name="Stursova M."/>
            <person name="Spatafora J.W."/>
            <person name="Tedersoo L."/>
            <person name="Vaario L.-M."/>
            <person name="Yamada A."/>
            <person name="Yan M."/>
            <person name="Wang P."/>
            <person name="Xu J."/>
            <person name="Bruns T."/>
            <person name="Baldrian P."/>
            <person name="Vilgalys R."/>
            <person name="Henrissat B."/>
            <person name="Grigoriev I.V."/>
            <person name="Hibbett D."/>
            <person name="Nagy L.G."/>
            <person name="Martin F.M."/>
        </authorList>
    </citation>
    <scope>NUCLEOTIDE SEQUENCE</scope>
    <source>
        <strain evidence="1">P2</strain>
    </source>
</reference>
<sequence length="278" mass="30408">MAPASSFLISGIFFLSDGTRAANPSYYTHYLSALDFVDTDQFINISIQKYTPPSEPLYVDETIVFLVAKAVLLPGEDSMLDTIHCTPFQLPWEDFKSCLPSIPTHTALVTGTISTINNVGSTHSFTVNVFEYVCDERCRFTIRFQFEADSGRWKNLCLPPTGSTIIATGAFKGTADDGCSEPILTLLDVSFGTPEMVSASPTCTIGHRRVENKRSLLSSPPSPSQSTAEVSDNVAGIAASASKWPIEEVEEIKESAPQRKLRVVSILSCITYPDIYLK</sequence>
<reference evidence="1" key="2">
    <citation type="journal article" date="2020" name="Nat. Commun.">
        <title>Large-scale genome sequencing of mycorrhizal fungi provides insights into the early evolution of symbiotic traits.</title>
        <authorList>
            <person name="Miyauchi S."/>
            <person name="Kiss E."/>
            <person name="Kuo A."/>
            <person name="Drula E."/>
            <person name="Kohler A."/>
            <person name="Sanchez-Garcia M."/>
            <person name="Morin E."/>
            <person name="Andreopoulos B."/>
            <person name="Barry K.W."/>
            <person name="Bonito G."/>
            <person name="Buee M."/>
            <person name="Carver A."/>
            <person name="Chen C."/>
            <person name="Cichocki N."/>
            <person name="Clum A."/>
            <person name="Culley D."/>
            <person name="Crous P.W."/>
            <person name="Fauchery L."/>
            <person name="Girlanda M."/>
            <person name="Hayes R.D."/>
            <person name="Keri Z."/>
            <person name="LaButti K."/>
            <person name="Lipzen A."/>
            <person name="Lombard V."/>
            <person name="Magnuson J."/>
            <person name="Maillard F."/>
            <person name="Murat C."/>
            <person name="Nolan M."/>
            <person name="Ohm R.A."/>
            <person name="Pangilinan J."/>
            <person name="Pereira M.F."/>
            <person name="Perotto S."/>
            <person name="Peter M."/>
            <person name="Pfister S."/>
            <person name="Riley R."/>
            <person name="Sitrit Y."/>
            <person name="Stielow J.B."/>
            <person name="Szollosi G."/>
            <person name="Zifcakova L."/>
            <person name="Stursova M."/>
            <person name="Spatafora J.W."/>
            <person name="Tedersoo L."/>
            <person name="Vaario L.M."/>
            <person name="Yamada A."/>
            <person name="Yan M."/>
            <person name="Wang P."/>
            <person name="Xu J."/>
            <person name="Bruns T."/>
            <person name="Baldrian P."/>
            <person name="Vilgalys R."/>
            <person name="Dunand C."/>
            <person name="Henrissat B."/>
            <person name="Grigoriev I.V."/>
            <person name="Hibbett D."/>
            <person name="Nagy L.G."/>
            <person name="Martin F.M."/>
        </authorList>
    </citation>
    <scope>NUCLEOTIDE SEQUENCE</scope>
    <source>
        <strain evidence="1">P2</strain>
    </source>
</reference>
<keyword evidence="2" id="KW-1185">Reference proteome</keyword>
<protein>
    <submittedName>
        <fullName evidence="1">Uncharacterized protein</fullName>
    </submittedName>
</protein>
<dbReference type="Proteomes" id="UP000886501">
    <property type="component" value="Unassembled WGS sequence"/>
</dbReference>
<evidence type="ECO:0000313" key="1">
    <source>
        <dbReference type="EMBL" id="KAF9645223.1"/>
    </source>
</evidence>
<organism evidence="1 2">
    <name type="scientific">Thelephora ganbajun</name>
    <name type="common">Ganba fungus</name>
    <dbReference type="NCBI Taxonomy" id="370292"/>
    <lineage>
        <taxon>Eukaryota</taxon>
        <taxon>Fungi</taxon>
        <taxon>Dikarya</taxon>
        <taxon>Basidiomycota</taxon>
        <taxon>Agaricomycotina</taxon>
        <taxon>Agaricomycetes</taxon>
        <taxon>Thelephorales</taxon>
        <taxon>Thelephoraceae</taxon>
        <taxon>Thelephora</taxon>
    </lineage>
</organism>
<gene>
    <name evidence="1" type="ORF">BDM02DRAFT_3189904</name>
</gene>
<evidence type="ECO:0000313" key="2">
    <source>
        <dbReference type="Proteomes" id="UP000886501"/>
    </source>
</evidence>